<protein>
    <submittedName>
        <fullName evidence="1">Glycosyltransferase family 1 protein</fullName>
    </submittedName>
</protein>
<evidence type="ECO:0000313" key="1">
    <source>
        <dbReference type="EMBL" id="TDF92869.1"/>
    </source>
</evidence>
<dbReference type="EMBL" id="SMRU01000021">
    <property type="protein sequence ID" value="TDF92869.1"/>
    <property type="molecule type" value="Genomic_DNA"/>
</dbReference>
<comment type="caution">
    <text evidence="1">The sequence shown here is derived from an EMBL/GenBank/DDBJ whole genome shotgun (WGS) entry which is preliminary data.</text>
</comment>
<accession>A0A4R5KC67</accession>
<dbReference type="AlphaFoldDB" id="A0A4R5KC67"/>
<dbReference type="GO" id="GO:0016740">
    <property type="term" value="F:transferase activity"/>
    <property type="evidence" value="ECO:0007669"/>
    <property type="project" value="UniProtKB-KW"/>
</dbReference>
<keyword evidence="1" id="KW-0808">Transferase</keyword>
<gene>
    <name evidence="1" type="ORF">E1809_17060</name>
</gene>
<organism evidence="1 2">
    <name type="scientific">Arthrobacter terricola</name>
    <dbReference type="NCBI Taxonomy" id="2547396"/>
    <lineage>
        <taxon>Bacteria</taxon>
        <taxon>Bacillati</taxon>
        <taxon>Actinomycetota</taxon>
        <taxon>Actinomycetes</taxon>
        <taxon>Micrococcales</taxon>
        <taxon>Micrococcaceae</taxon>
        <taxon>Arthrobacter</taxon>
    </lineage>
</organism>
<dbReference type="OrthoDB" id="4286180at2"/>
<name>A0A4R5KC67_9MICC</name>
<proteinExistence type="predicted"/>
<keyword evidence="2" id="KW-1185">Reference proteome</keyword>
<evidence type="ECO:0000313" key="2">
    <source>
        <dbReference type="Proteomes" id="UP000295511"/>
    </source>
</evidence>
<sequence>MVKTTNALAVASIDGLATVECGIASIVHWFFEEFEGIAATSAGLRDNDWSLYALAPRIDERSSDFSPAVHRIVSDACGRHGGSFRWFDVEDTSSLKTVWSLDKPERWETMCAGLAAEVKRLCTEHARVTLVVHGVMLTALREYLSEEDNLQIVFVAHSLGRVFDDKASNNRSMFEDRGFAAMQKFPQDRVAYIGSYFRSILLDRYDLSPDKLVPMINAIPESSFRFPNVDQEEAHRYLASRGIPLDKRLYFSWGRCTGQKGFDALIPAFRTFLKTTPDAHLVLLMPQEVSPQDYIDLLDRELSSIPEESVTVIREFDPLIPYFLLQHPALFAAIFASRFEGAPLTVLETLRFGRSDLKILWNDIPPMAQFLNGVENAIVMKSLSEEHINDALREAENSPRLERQNQGGSYLDNISEGLAEALNWWTEPSLA</sequence>
<dbReference type="Gene3D" id="3.40.50.2000">
    <property type="entry name" value="Glycogen Phosphorylase B"/>
    <property type="match status" value="1"/>
</dbReference>
<dbReference type="RefSeq" id="WP_133205446.1">
    <property type="nucleotide sequence ID" value="NZ_SMRU01000021.1"/>
</dbReference>
<dbReference type="Proteomes" id="UP000295511">
    <property type="component" value="Unassembled WGS sequence"/>
</dbReference>
<reference evidence="1 2" key="1">
    <citation type="submission" date="2019-03" db="EMBL/GenBank/DDBJ databases">
        <title>Whole genome sequence of Arthrobacter sp JH1-1.</title>
        <authorList>
            <person name="Trinh H.N."/>
        </authorList>
    </citation>
    <scope>NUCLEOTIDE SEQUENCE [LARGE SCALE GENOMIC DNA]</scope>
    <source>
        <strain evidence="1 2">JH1-1</strain>
    </source>
</reference>
<dbReference type="SUPFAM" id="SSF53756">
    <property type="entry name" value="UDP-Glycosyltransferase/glycogen phosphorylase"/>
    <property type="match status" value="1"/>
</dbReference>